<evidence type="ECO:0000256" key="1">
    <source>
        <dbReference type="SAM" id="MobiDB-lite"/>
    </source>
</evidence>
<name>A0AAX6MQH1_9PEZI</name>
<feature type="compositionally biased region" description="Low complexity" evidence="1">
    <location>
        <begin position="1"/>
        <end position="37"/>
    </location>
</feature>
<evidence type="ECO:0000313" key="2">
    <source>
        <dbReference type="EMBL" id="KAK6954422.1"/>
    </source>
</evidence>
<feature type="region of interest" description="Disordered" evidence="1">
    <location>
        <begin position="1"/>
        <end position="88"/>
    </location>
</feature>
<dbReference type="PANTHER" id="PTHR22705:SF0">
    <property type="entry name" value="ZZ-TYPE ZINC FINGER-CONTAINING PROTEIN 3"/>
    <property type="match status" value="1"/>
</dbReference>
<feature type="compositionally biased region" description="Low complexity" evidence="1">
    <location>
        <begin position="221"/>
        <end position="236"/>
    </location>
</feature>
<feature type="region of interest" description="Disordered" evidence="1">
    <location>
        <begin position="139"/>
        <end position="251"/>
    </location>
</feature>
<feature type="compositionally biased region" description="Polar residues" evidence="1">
    <location>
        <begin position="63"/>
        <end position="72"/>
    </location>
</feature>
<dbReference type="Proteomes" id="UP001369815">
    <property type="component" value="Unassembled WGS sequence"/>
</dbReference>
<comment type="caution">
    <text evidence="2">The sequence shown here is derived from an EMBL/GenBank/DDBJ whole genome shotgun (WGS) entry which is preliminary data.</text>
</comment>
<keyword evidence="3" id="KW-1185">Reference proteome</keyword>
<dbReference type="InterPro" id="IPR037830">
    <property type="entry name" value="ZZZ3"/>
</dbReference>
<sequence length="329" mass="34247">MPGLTLNTNAAAASASANPNTSAGAQDPNAAATTARPSSPPRPTYSPITPPLNPLALPPRPTYTHSSQQDQVSGIPAPPPEPIDFDTNPDVLALKSAISILQLQRRKAAADMALLSRVKSAALADPEAFVHDLTTGRVGMEGDALFGGSSSAVNDDDDDDDDDEEGEGEDDEEMEDTEGSAVAVAAGQPSTTADAHPSTSSATAATNTSTPPSHPEIKSDPSSSSSSPPPSSSQRPQPRPWNTLPKPQNVVRCPPINWAQYAVVGDSLDKLHAEQLSRPAQGVPATLAPDGQYQFRAAEPGRQEKLVGVAAPYAPGKDRIDRKPKGPKR</sequence>
<accession>A0AAX6MQH1</accession>
<protein>
    <submittedName>
        <fullName evidence="2">Uncharacterized protein</fullName>
    </submittedName>
</protein>
<feature type="compositionally biased region" description="Pro residues" evidence="1">
    <location>
        <begin position="38"/>
        <end position="61"/>
    </location>
</feature>
<proteinExistence type="predicted"/>
<dbReference type="EMBL" id="JBANMG010000004">
    <property type="protein sequence ID" value="KAK6954422.1"/>
    <property type="molecule type" value="Genomic_DNA"/>
</dbReference>
<reference evidence="2 3" key="1">
    <citation type="journal article" date="2024" name="Front Chem Biol">
        <title>Unveiling the potential of Daldinia eschscholtzii MFLUCC 19-0629 through bioactivity and bioinformatics studies for enhanced sustainable agriculture production.</title>
        <authorList>
            <person name="Brooks S."/>
            <person name="Weaver J.A."/>
            <person name="Klomchit A."/>
            <person name="Alharthi S.A."/>
            <person name="Onlamun T."/>
            <person name="Nurani R."/>
            <person name="Vong T.K."/>
            <person name="Alberti F."/>
            <person name="Greco C."/>
        </authorList>
    </citation>
    <scope>NUCLEOTIDE SEQUENCE [LARGE SCALE GENOMIC DNA]</scope>
    <source>
        <strain evidence="2">MFLUCC 19-0629</strain>
    </source>
</reference>
<gene>
    <name evidence="2" type="ORF">Daesc_004389</name>
</gene>
<evidence type="ECO:0000313" key="3">
    <source>
        <dbReference type="Proteomes" id="UP001369815"/>
    </source>
</evidence>
<dbReference type="AlphaFoldDB" id="A0AAX6MQH1"/>
<feature type="compositionally biased region" description="Low complexity" evidence="1">
    <location>
        <begin position="189"/>
        <end position="211"/>
    </location>
</feature>
<organism evidence="2 3">
    <name type="scientific">Daldinia eschscholtzii</name>
    <dbReference type="NCBI Taxonomy" id="292717"/>
    <lineage>
        <taxon>Eukaryota</taxon>
        <taxon>Fungi</taxon>
        <taxon>Dikarya</taxon>
        <taxon>Ascomycota</taxon>
        <taxon>Pezizomycotina</taxon>
        <taxon>Sordariomycetes</taxon>
        <taxon>Xylariomycetidae</taxon>
        <taxon>Xylariales</taxon>
        <taxon>Hypoxylaceae</taxon>
        <taxon>Daldinia</taxon>
    </lineage>
</organism>
<feature type="compositionally biased region" description="Acidic residues" evidence="1">
    <location>
        <begin position="154"/>
        <end position="178"/>
    </location>
</feature>
<dbReference type="PANTHER" id="PTHR22705">
    <property type="entry name" value="ZINC FINGER, ZZ DOMAIN CONTAINING 3"/>
    <property type="match status" value="1"/>
</dbReference>